<feature type="compositionally biased region" description="Low complexity" evidence="10">
    <location>
        <begin position="428"/>
        <end position="442"/>
    </location>
</feature>
<dbReference type="InterPro" id="IPR029063">
    <property type="entry name" value="SAM-dependent_MTases_sf"/>
</dbReference>
<dbReference type="EMBL" id="ML119055">
    <property type="protein sequence ID" value="ROT38626.1"/>
    <property type="molecule type" value="Genomic_DNA"/>
</dbReference>
<feature type="compositionally biased region" description="Basic and acidic residues" evidence="10">
    <location>
        <begin position="178"/>
        <end position="196"/>
    </location>
</feature>
<dbReference type="CDD" id="cd02440">
    <property type="entry name" value="AdoMet_MTases"/>
    <property type="match status" value="1"/>
</dbReference>
<proteinExistence type="inferred from homology"/>
<dbReference type="InterPro" id="IPR007823">
    <property type="entry name" value="RRP8"/>
</dbReference>
<evidence type="ECO:0000313" key="12">
    <source>
        <dbReference type="Proteomes" id="UP000272025"/>
    </source>
</evidence>
<organism evidence="11 12">
    <name type="scientific">Sodiomyces alkalinus (strain CBS 110278 / VKM F-3762 / F11)</name>
    <name type="common">Alkaliphilic filamentous fungus</name>
    <dbReference type="NCBI Taxonomy" id="1314773"/>
    <lineage>
        <taxon>Eukaryota</taxon>
        <taxon>Fungi</taxon>
        <taxon>Dikarya</taxon>
        <taxon>Ascomycota</taxon>
        <taxon>Pezizomycotina</taxon>
        <taxon>Sordariomycetes</taxon>
        <taxon>Hypocreomycetidae</taxon>
        <taxon>Glomerellales</taxon>
        <taxon>Plectosphaerellaceae</taxon>
        <taxon>Sodiomyces</taxon>
    </lineage>
</organism>
<dbReference type="Pfam" id="PF05148">
    <property type="entry name" value="Methyltransf_8"/>
    <property type="match status" value="1"/>
</dbReference>
<protein>
    <recommendedName>
        <fullName evidence="8 9">Ribosomal RNA-processing protein 8</fullName>
        <ecNumber evidence="9">2.1.1.-</ecNumber>
    </recommendedName>
</protein>
<dbReference type="STRING" id="1314773.A0A3N2PW74"/>
<dbReference type="GO" id="GO:0042273">
    <property type="term" value="P:ribosomal large subunit biogenesis"/>
    <property type="evidence" value="ECO:0007669"/>
    <property type="project" value="TreeGrafter"/>
</dbReference>
<dbReference type="Gene3D" id="1.10.10.2150">
    <property type="entry name" value="Ribosomal RNA-processing protein 8, N-terminal domain"/>
    <property type="match status" value="1"/>
</dbReference>
<dbReference type="InterPro" id="IPR042036">
    <property type="entry name" value="RRP8_N"/>
</dbReference>
<feature type="compositionally biased region" description="Basic and acidic residues" evidence="10">
    <location>
        <begin position="56"/>
        <end position="85"/>
    </location>
</feature>
<feature type="compositionally biased region" description="Basic and acidic residues" evidence="10">
    <location>
        <begin position="14"/>
        <end position="29"/>
    </location>
</feature>
<keyword evidence="5 9" id="KW-0808">Transferase</keyword>
<evidence type="ECO:0000256" key="4">
    <source>
        <dbReference type="ARBA" id="ARBA00022603"/>
    </source>
</evidence>
<feature type="compositionally biased region" description="Basic and acidic residues" evidence="10">
    <location>
        <begin position="139"/>
        <end position="168"/>
    </location>
</feature>
<keyword evidence="4 9" id="KW-0489">Methyltransferase</keyword>
<dbReference type="FunFam" id="1.10.10.2150:FF:000001">
    <property type="entry name" value="Ribosomal RNA-processing protein 8"/>
    <property type="match status" value="1"/>
</dbReference>
<evidence type="ECO:0000256" key="8">
    <source>
        <dbReference type="ARBA" id="ARBA00076672"/>
    </source>
</evidence>
<evidence type="ECO:0000256" key="2">
    <source>
        <dbReference type="ARBA" id="ARBA00006301"/>
    </source>
</evidence>
<evidence type="ECO:0000256" key="5">
    <source>
        <dbReference type="ARBA" id="ARBA00022679"/>
    </source>
</evidence>
<evidence type="ECO:0000256" key="7">
    <source>
        <dbReference type="ARBA" id="ARBA00023242"/>
    </source>
</evidence>
<dbReference type="AlphaFoldDB" id="A0A3N2PW74"/>
<evidence type="ECO:0000256" key="3">
    <source>
        <dbReference type="ARBA" id="ARBA00022552"/>
    </source>
</evidence>
<dbReference type="GeneID" id="39580397"/>
<comment type="function">
    <text evidence="9">S-adenosyl-L-methionine-dependent methyltransferase that specifically methylates the N(1) position of adenine in helix 25.1 in 25S rRNA. Required both for ribosomal 40S and 60S subunits biogenesis. Required for efficient pre-rRNA cleavage at site A2.</text>
</comment>
<accession>A0A3N2PW74</accession>
<sequence>MFSVKGWSVSAENLKLEKQAKKKDDAETKSHKKRKRTAHNTNVTDANIADLWESVIEGKKPVNKKANDKKPRGRARDGREKKGGDDTAADTSSVPTGLAPDVGTNGDQGDEDSWDGINDQDETSPKKPGSEEQPPPKKLKTEKQQKQNGKDKPKNRKLEKDAKAKPGDRATTTSGDKPQSDPSHDEHDAPSTKPKEATSVSPAAAKYAALSTAPPLPPPAAKLTPLQASMRAKLVSARFRHLNETLYTRPSAEALRLFEESPEMFSEYHEGFRRQVEVWPENPVDGYIRDIRLRAKQQPYPPKGKKPGNHQNGAGASDLLPALPHTDRVTTIADLGCGDARLAATLLPEARKLRLAIHSFDLHNPSPHVTRADIANLPLANGAVDIAIFCLALMGTNWLDFVEEAYRILRWKGELWVAEIKSRFGNPAAAQKGQKGQRPGGPVSHSVGARKKKLQLPAKKGGDPEGGPATDTDRQDLAVEVDGAEDRRRETDVSAFVEALLKRGFVLHGEPDMSNKMFVRMLFVKAAPPTKGKCVVPADAAKEAAARNKKQKRFVWEEQGADGVDEGSILKPCVYKLR</sequence>
<gene>
    <name evidence="11" type="ORF">SODALDRAFT_333238</name>
</gene>
<evidence type="ECO:0000313" key="11">
    <source>
        <dbReference type="EMBL" id="ROT38626.1"/>
    </source>
</evidence>
<evidence type="ECO:0000256" key="9">
    <source>
        <dbReference type="RuleBase" id="RU365074"/>
    </source>
</evidence>
<name>A0A3N2PW74_SODAK</name>
<keyword evidence="7 9" id="KW-0539">Nucleus</keyword>
<dbReference type="Gene3D" id="3.40.50.150">
    <property type="entry name" value="Vaccinia Virus protein VP39"/>
    <property type="match status" value="1"/>
</dbReference>
<dbReference type="GO" id="GO:0005730">
    <property type="term" value="C:nucleolus"/>
    <property type="evidence" value="ECO:0007669"/>
    <property type="project" value="UniProtKB-SubCell"/>
</dbReference>
<feature type="region of interest" description="Disordered" evidence="10">
    <location>
        <begin position="428"/>
        <end position="476"/>
    </location>
</feature>
<comment type="similarity">
    <text evidence="2 9">Belongs to the methyltransferase superfamily. RRP8 family.</text>
</comment>
<dbReference type="Proteomes" id="UP000272025">
    <property type="component" value="Unassembled WGS sequence"/>
</dbReference>
<dbReference type="GO" id="GO:0016433">
    <property type="term" value="F:rRNA (adenine) methyltransferase activity"/>
    <property type="evidence" value="ECO:0007669"/>
    <property type="project" value="TreeGrafter"/>
</dbReference>
<dbReference type="OrthoDB" id="10258825at2759"/>
<comment type="subcellular location">
    <subcellularLocation>
        <location evidence="1 9">Nucleus</location>
        <location evidence="1 9">Nucleolus</location>
    </subcellularLocation>
</comment>
<keyword evidence="12" id="KW-1185">Reference proteome</keyword>
<feature type="region of interest" description="Disordered" evidence="10">
    <location>
        <begin position="298"/>
        <end position="318"/>
    </location>
</feature>
<dbReference type="RefSeq" id="XP_028466432.1">
    <property type="nucleotide sequence ID" value="XM_028611919.1"/>
</dbReference>
<evidence type="ECO:0000256" key="10">
    <source>
        <dbReference type="SAM" id="MobiDB-lite"/>
    </source>
</evidence>
<feature type="region of interest" description="Disordered" evidence="10">
    <location>
        <begin position="1"/>
        <end position="205"/>
    </location>
</feature>
<dbReference type="PANTHER" id="PTHR12787">
    <property type="entry name" value="RIBOSOMAL RNA-PROCESSING PROTEIN 8"/>
    <property type="match status" value="1"/>
</dbReference>
<dbReference type="SUPFAM" id="SSF53335">
    <property type="entry name" value="S-adenosyl-L-methionine-dependent methyltransferases"/>
    <property type="match status" value="1"/>
</dbReference>
<evidence type="ECO:0000256" key="6">
    <source>
        <dbReference type="ARBA" id="ARBA00022691"/>
    </source>
</evidence>
<feature type="compositionally biased region" description="Acidic residues" evidence="10">
    <location>
        <begin position="108"/>
        <end position="122"/>
    </location>
</feature>
<dbReference type="EC" id="2.1.1.-" evidence="9"/>
<reference evidence="11 12" key="1">
    <citation type="journal article" date="2018" name="Mol. Ecol.">
        <title>The obligate alkalophilic soda-lake fungus Sodiomyces alkalinus has shifted to a protein diet.</title>
        <authorList>
            <person name="Grum-Grzhimaylo A.A."/>
            <person name="Falkoski D.L."/>
            <person name="van den Heuvel J."/>
            <person name="Valero-Jimenez C.A."/>
            <person name="Min B."/>
            <person name="Choi I.G."/>
            <person name="Lipzen A."/>
            <person name="Daum C.G."/>
            <person name="Aanen D.K."/>
            <person name="Tsang A."/>
            <person name="Henrissat B."/>
            <person name="Bilanenko E.N."/>
            <person name="de Vries R.P."/>
            <person name="van Kan J.A.L."/>
            <person name="Grigoriev I.V."/>
            <person name="Debets A.J.M."/>
        </authorList>
    </citation>
    <scope>NUCLEOTIDE SEQUENCE [LARGE SCALE GENOMIC DNA]</scope>
    <source>
        <strain evidence="11 12">F11</strain>
    </source>
</reference>
<dbReference type="PANTHER" id="PTHR12787:SF0">
    <property type="entry name" value="RIBOSOMAL RNA-PROCESSING PROTEIN 8"/>
    <property type="match status" value="1"/>
</dbReference>
<keyword evidence="3 9" id="KW-0698">rRNA processing</keyword>
<keyword evidence="6 9" id="KW-0949">S-adenosyl-L-methionine</keyword>
<evidence type="ECO:0000256" key="1">
    <source>
        <dbReference type="ARBA" id="ARBA00004604"/>
    </source>
</evidence>